<feature type="transmembrane region" description="Helical" evidence="4">
    <location>
        <begin position="324"/>
        <end position="345"/>
    </location>
</feature>
<feature type="transmembrane region" description="Helical" evidence="4">
    <location>
        <begin position="272"/>
        <end position="288"/>
    </location>
</feature>
<feature type="domain" description="Glycosyltransferase 2-like" evidence="5">
    <location>
        <begin position="36"/>
        <end position="171"/>
    </location>
</feature>
<sequence length="355" mass="38955">MSTLVSTLAADAFDQLRSKSDGMAIDSPIARTPDISVVVPTYHRPAMLERCLASLLTQDYDPARFEIIVCDDGPDDATRACVERIARVHAASGPLVRFVPVTATQGPAGARNAGWRLSRAASIAFTDDDTQPDARWLASGAKELTAGAGVVSGRIIVPLGKRPTDYETDAAGLAHAEFATANAFMDRAALERIGGFDARFTSAWREDSDLQFALMKAGIPISRADDAIVLHPVRPARWGVSLSQQKKSQFDALLYKKYPLFYKRRIRRRPPLLYYAIVIAVIVLLYAAAWGDARVAGCAAAAWLVMTAWFCVKRLSHTSRGPAHVVEMACTSVLIPFLSIYWRLFGAFKFRVFFL</sequence>
<dbReference type="SUPFAM" id="SSF53448">
    <property type="entry name" value="Nucleotide-diphospho-sugar transferases"/>
    <property type="match status" value="1"/>
</dbReference>
<evidence type="ECO:0000256" key="3">
    <source>
        <dbReference type="ARBA" id="ARBA00022679"/>
    </source>
</evidence>
<dbReference type="CDD" id="cd00761">
    <property type="entry name" value="Glyco_tranf_GTA_type"/>
    <property type="match status" value="1"/>
</dbReference>
<protein>
    <submittedName>
        <fullName evidence="6">Glycosyl transferase family protein</fullName>
    </submittedName>
</protein>
<feature type="transmembrane region" description="Helical" evidence="4">
    <location>
        <begin position="294"/>
        <end position="312"/>
    </location>
</feature>
<proteinExistence type="inferred from homology"/>
<dbReference type="EMBL" id="FCOK02000023">
    <property type="protein sequence ID" value="SAL38322.1"/>
    <property type="molecule type" value="Genomic_DNA"/>
</dbReference>
<evidence type="ECO:0000259" key="5">
    <source>
        <dbReference type="Pfam" id="PF00535"/>
    </source>
</evidence>
<dbReference type="Pfam" id="PF00535">
    <property type="entry name" value="Glycos_transf_2"/>
    <property type="match status" value="1"/>
</dbReference>
<name>A0A158H1T2_9BURK</name>
<evidence type="ECO:0000256" key="1">
    <source>
        <dbReference type="ARBA" id="ARBA00006739"/>
    </source>
</evidence>
<keyword evidence="3 6" id="KW-0808">Transferase</keyword>
<keyword evidence="4" id="KW-1133">Transmembrane helix</keyword>
<evidence type="ECO:0000313" key="7">
    <source>
        <dbReference type="Proteomes" id="UP000054683"/>
    </source>
</evidence>
<comment type="similarity">
    <text evidence="1">Belongs to the glycosyltransferase 2 family.</text>
</comment>
<dbReference type="AlphaFoldDB" id="A0A158H1T2"/>
<dbReference type="PANTHER" id="PTHR43179">
    <property type="entry name" value="RHAMNOSYLTRANSFERASE WBBL"/>
    <property type="match status" value="1"/>
</dbReference>
<keyword evidence="2" id="KW-0328">Glycosyltransferase</keyword>
<reference evidence="6 7" key="1">
    <citation type="submission" date="2016-01" db="EMBL/GenBank/DDBJ databases">
        <authorList>
            <person name="Oliw E.H."/>
        </authorList>
    </citation>
    <scope>NUCLEOTIDE SEQUENCE [LARGE SCALE GENOMIC DNA]</scope>
    <source>
        <strain evidence="6">LMG 27134</strain>
    </source>
</reference>
<organism evidence="6 7">
    <name type="scientific">Caballeronia udeis</name>
    <dbReference type="NCBI Taxonomy" id="1232866"/>
    <lineage>
        <taxon>Bacteria</taxon>
        <taxon>Pseudomonadati</taxon>
        <taxon>Pseudomonadota</taxon>
        <taxon>Betaproteobacteria</taxon>
        <taxon>Burkholderiales</taxon>
        <taxon>Burkholderiaceae</taxon>
        <taxon>Caballeronia</taxon>
    </lineage>
</organism>
<evidence type="ECO:0000256" key="2">
    <source>
        <dbReference type="ARBA" id="ARBA00022676"/>
    </source>
</evidence>
<keyword evidence="4" id="KW-0472">Membrane</keyword>
<keyword evidence="4" id="KW-0812">Transmembrane</keyword>
<dbReference type="InterPro" id="IPR029044">
    <property type="entry name" value="Nucleotide-diphossugar_trans"/>
</dbReference>
<dbReference type="PANTHER" id="PTHR43179:SF12">
    <property type="entry name" value="GALACTOFURANOSYLTRANSFERASE GLFT2"/>
    <property type="match status" value="1"/>
</dbReference>
<dbReference type="Gene3D" id="3.90.550.10">
    <property type="entry name" value="Spore Coat Polysaccharide Biosynthesis Protein SpsA, Chain A"/>
    <property type="match status" value="1"/>
</dbReference>
<dbReference type="GO" id="GO:0016757">
    <property type="term" value="F:glycosyltransferase activity"/>
    <property type="evidence" value="ECO:0007669"/>
    <property type="project" value="UniProtKB-KW"/>
</dbReference>
<gene>
    <name evidence="6" type="ORF">AWB69_03754</name>
</gene>
<dbReference type="OrthoDB" id="9781367at2"/>
<dbReference type="Proteomes" id="UP000054683">
    <property type="component" value="Unassembled WGS sequence"/>
</dbReference>
<dbReference type="InterPro" id="IPR001173">
    <property type="entry name" value="Glyco_trans_2-like"/>
</dbReference>
<evidence type="ECO:0000313" key="6">
    <source>
        <dbReference type="EMBL" id="SAL38322.1"/>
    </source>
</evidence>
<accession>A0A158H1T2</accession>
<evidence type="ECO:0000256" key="4">
    <source>
        <dbReference type="SAM" id="Phobius"/>
    </source>
</evidence>